<dbReference type="AlphaFoldDB" id="A0A3A8N1U5"/>
<reference evidence="4" key="1">
    <citation type="submission" date="2018-09" db="EMBL/GenBank/DDBJ databases">
        <authorList>
            <person name="Livingstone P.G."/>
            <person name="Whitworth D.E."/>
        </authorList>
    </citation>
    <scope>NUCLEOTIDE SEQUENCE [LARGE SCALE GENOMIC DNA]</scope>
    <source>
        <strain evidence="4">CA040B</strain>
    </source>
</reference>
<evidence type="ECO:0000259" key="1">
    <source>
        <dbReference type="Pfam" id="PF00534"/>
    </source>
</evidence>
<evidence type="ECO:0000259" key="2">
    <source>
        <dbReference type="Pfam" id="PF13439"/>
    </source>
</evidence>
<dbReference type="InterPro" id="IPR001296">
    <property type="entry name" value="Glyco_trans_1"/>
</dbReference>
<dbReference type="RefSeq" id="WP_120628265.1">
    <property type="nucleotide sequence ID" value="NZ_RAWG01000212.1"/>
</dbReference>
<dbReference type="PANTHER" id="PTHR45947">
    <property type="entry name" value="SULFOQUINOVOSYL TRANSFERASE SQD2"/>
    <property type="match status" value="1"/>
</dbReference>
<keyword evidence="3" id="KW-0808">Transferase</keyword>
<sequence length="400" mass="42942">MPPRVYLLTPQSPEPGEVSFGGLATHTQELVAGLEALGCQPTVITSRLTKPPGADTSPTPQQLQRFTEELTSHLLALSERTGEKPDVLHCHDFWTVPAALQVQRRLGAKLLISVHRLHLPLRRGWGSVASDAVGAEEKQSCHAATALIAVSASLRDVLHESLGVPLEKMTVVHNGFDTGLFQKPPAPETLAALREQWGLQGRRVIAFAGSPTHQKGVVPLLRSALRVLKAQPDVTYALAGMDVQDGSESQQIAAEVAALEAEHPVLKSNVKRLGNLSREQLAALYHLSELTVVPSLYEPSGDAVVEPMAAGCPVVAVASGGPAEILQDEASGLLVPVQRDGDGRLRLDDSELAWAQLRVLWEPGLASTLREAGRRVAEARFNRATMARATLAVYERLSQA</sequence>
<dbReference type="InterPro" id="IPR050194">
    <property type="entry name" value="Glycosyltransferase_grp1"/>
</dbReference>
<dbReference type="OrthoDB" id="9808590at2"/>
<dbReference type="SUPFAM" id="SSF53756">
    <property type="entry name" value="UDP-Glycosyltransferase/glycogen phosphorylase"/>
    <property type="match status" value="1"/>
</dbReference>
<accession>A0A3A8N1U5</accession>
<feature type="domain" description="Glycosyl transferase family 1" evidence="1">
    <location>
        <begin position="194"/>
        <end position="338"/>
    </location>
</feature>
<dbReference type="EMBL" id="RAWG01000212">
    <property type="protein sequence ID" value="RKH38003.1"/>
    <property type="molecule type" value="Genomic_DNA"/>
</dbReference>
<protein>
    <submittedName>
        <fullName evidence="3">Glycosyltransferase family 1 protein</fullName>
    </submittedName>
</protein>
<dbReference type="GO" id="GO:0016757">
    <property type="term" value="F:glycosyltransferase activity"/>
    <property type="evidence" value="ECO:0007669"/>
    <property type="project" value="InterPro"/>
</dbReference>
<organism evidence="3 4">
    <name type="scientific">Corallococcus sicarius</name>
    <dbReference type="NCBI Taxonomy" id="2316726"/>
    <lineage>
        <taxon>Bacteria</taxon>
        <taxon>Pseudomonadati</taxon>
        <taxon>Myxococcota</taxon>
        <taxon>Myxococcia</taxon>
        <taxon>Myxococcales</taxon>
        <taxon>Cystobacterineae</taxon>
        <taxon>Myxococcaceae</taxon>
        <taxon>Corallococcus</taxon>
    </lineage>
</organism>
<dbReference type="InterPro" id="IPR028098">
    <property type="entry name" value="Glyco_trans_4-like_N"/>
</dbReference>
<keyword evidence="4" id="KW-1185">Reference proteome</keyword>
<dbReference type="Pfam" id="PF13439">
    <property type="entry name" value="Glyco_transf_4"/>
    <property type="match status" value="1"/>
</dbReference>
<dbReference type="CDD" id="cd03801">
    <property type="entry name" value="GT4_PimA-like"/>
    <property type="match status" value="1"/>
</dbReference>
<evidence type="ECO:0000313" key="3">
    <source>
        <dbReference type="EMBL" id="RKH38003.1"/>
    </source>
</evidence>
<dbReference type="Pfam" id="PF00534">
    <property type="entry name" value="Glycos_transf_1"/>
    <property type="match status" value="1"/>
</dbReference>
<name>A0A3A8N1U5_9BACT</name>
<evidence type="ECO:0000313" key="4">
    <source>
        <dbReference type="Proteomes" id="UP000273405"/>
    </source>
</evidence>
<dbReference type="Proteomes" id="UP000273405">
    <property type="component" value="Unassembled WGS sequence"/>
</dbReference>
<feature type="domain" description="Glycosyltransferase subfamily 4-like N-terminal" evidence="2">
    <location>
        <begin position="20"/>
        <end position="178"/>
    </location>
</feature>
<gene>
    <name evidence="3" type="ORF">D7X12_27665</name>
</gene>
<comment type="caution">
    <text evidence="3">The sequence shown here is derived from an EMBL/GenBank/DDBJ whole genome shotgun (WGS) entry which is preliminary data.</text>
</comment>
<dbReference type="PANTHER" id="PTHR45947:SF13">
    <property type="entry name" value="TRANSFERASE"/>
    <property type="match status" value="1"/>
</dbReference>
<dbReference type="Gene3D" id="3.40.50.2000">
    <property type="entry name" value="Glycogen Phosphorylase B"/>
    <property type="match status" value="2"/>
</dbReference>
<proteinExistence type="predicted"/>